<feature type="region of interest" description="Disordered" evidence="1">
    <location>
        <begin position="27"/>
        <end position="116"/>
    </location>
</feature>
<feature type="region of interest" description="Disordered" evidence="1">
    <location>
        <begin position="129"/>
        <end position="162"/>
    </location>
</feature>
<feature type="compositionally biased region" description="Low complexity" evidence="1">
    <location>
        <begin position="136"/>
        <end position="149"/>
    </location>
</feature>
<evidence type="ECO:0000256" key="1">
    <source>
        <dbReference type="SAM" id="MobiDB-lite"/>
    </source>
</evidence>
<feature type="compositionally biased region" description="Basic and acidic residues" evidence="1">
    <location>
        <begin position="93"/>
        <end position="112"/>
    </location>
</feature>
<reference evidence="2" key="1">
    <citation type="submission" date="2020-10" db="EMBL/GenBank/DDBJ databases">
        <authorList>
            <person name="Han B."/>
            <person name="Lu T."/>
            <person name="Zhao Q."/>
            <person name="Huang X."/>
            <person name="Zhao Y."/>
        </authorList>
    </citation>
    <scope>NUCLEOTIDE SEQUENCE</scope>
</reference>
<dbReference type="Proteomes" id="UP000604825">
    <property type="component" value="Unassembled WGS sequence"/>
</dbReference>
<gene>
    <name evidence="2" type="ORF">NCGR_LOCUS47729</name>
</gene>
<name>A0A811R010_9POAL</name>
<dbReference type="EMBL" id="CAJGYO010000013">
    <property type="protein sequence ID" value="CAD6264424.1"/>
    <property type="molecule type" value="Genomic_DNA"/>
</dbReference>
<dbReference type="AlphaFoldDB" id="A0A811R010"/>
<evidence type="ECO:0000313" key="3">
    <source>
        <dbReference type="Proteomes" id="UP000604825"/>
    </source>
</evidence>
<evidence type="ECO:0008006" key="4">
    <source>
        <dbReference type="Google" id="ProtNLM"/>
    </source>
</evidence>
<sequence>MTRQPVAAATVLPSPISWQSRYGRLDTCRPASPSPLPSPKRLAKASEEEYYTKAKRSSPYRSLPSPPHHRRRLRSSSTVYHPATESRMAAAKSFKEELQHHSMRGRGEDHYSSKTSSISISAYNSSNFLPAKPRSSFDGGSSSSVSIGKSGERSGHMGASSF</sequence>
<organism evidence="2 3">
    <name type="scientific">Miscanthus lutarioriparius</name>
    <dbReference type="NCBI Taxonomy" id="422564"/>
    <lineage>
        <taxon>Eukaryota</taxon>
        <taxon>Viridiplantae</taxon>
        <taxon>Streptophyta</taxon>
        <taxon>Embryophyta</taxon>
        <taxon>Tracheophyta</taxon>
        <taxon>Spermatophyta</taxon>
        <taxon>Magnoliopsida</taxon>
        <taxon>Liliopsida</taxon>
        <taxon>Poales</taxon>
        <taxon>Poaceae</taxon>
        <taxon>PACMAD clade</taxon>
        <taxon>Panicoideae</taxon>
        <taxon>Andropogonodae</taxon>
        <taxon>Andropogoneae</taxon>
        <taxon>Saccharinae</taxon>
        <taxon>Miscanthus</taxon>
    </lineage>
</organism>
<accession>A0A811R010</accession>
<comment type="caution">
    <text evidence="2">The sequence shown here is derived from an EMBL/GenBank/DDBJ whole genome shotgun (WGS) entry which is preliminary data.</text>
</comment>
<evidence type="ECO:0000313" key="2">
    <source>
        <dbReference type="EMBL" id="CAD6264424.1"/>
    </source>
</evidence>
<keyword evidence="3" id="KW-1185">Reference proteome</keyword>
<protein>
    <recommendedName>
        <fullName evidence="4">DUF4005 domain-containing protein</fullName>
    </recommendedName>
</protein>
<proteinExistence type="predicted"/>